<evidence type="ECO:0000313" key="5">
    <source>
        <dbReference type="Proteomes" id="UP000032452"/>
    </source>
</evidence>
<name>A0A0D8ZQR5_9CYAN</name>
<keyword evidence="2" id="KW-1133">Transmembrane helix</keyword>
<dbReference type="Proteomes" id="UP000032452">
    <property type="component" value="Unassembled WGS sequence"/>
</dbReference>
<keyword evidence="2" id="KW-0812">Transmembrane</keyword>
<dbReference type="AlphaFoldDB" id="A0A0D8ZQR5"/>
<evidence type="ECO:0000313" key="4">
    <source>
        <dbReference type="EMBL" id="KJH69561.1"/>
    </source>
</evidence>
<keyword evidence="2" id="KW-0472">Membrane</keyword>
<evidence type="ECO:0000256" key="2">
    <source>
        <dbReference type="SAM" id="Phobius"/>
    </source>
</evidence>
<dbReference type="Pfam" id="PF14159">
    <property type="entry name" value="CAAD"/>
    <property type="match status" value="1"/>
</dbReference>
<dbReference type="RefSeq" id="WP_045057067.1">
    <property type="nucleotide sequence ID" value="NZ_CAWMDP010000043.1"/>
</dbReference>
<protein>
    <recommendedName>
        <fullName evidence="3">Cyanobacterial aminoacyl-tRNA synthetase CAAD domain-containing protein</fullName>
    </recommendedName>
</protein>
<dbReference type="InterPro" id="IPR033344">
    <property type="entry name" value="CURT1"/>
</dbReference>
<evidence type="ECO:0000256" key="1">
    <source>
        <dbReference type="ARBA" id="ARBA00004141"/>
    </source>
</evidence>
<proteinExistence type="predicted"/>
<reference evidence="4 5" key="1">
    <citation type="submission" date="2015-02" db="EMBL/GenBank/DDBJ databases">
        <title>Draft genome of a novel marine cyanobacterium (Chroococcales) isolated from South Atlantic Ocean.</title>
        <authorList>
            <person name="Rigonato J."/>
            <person name="Alvarenga D.O."/>
            <person name="Branco L.H."/>
            <person name="Varani A.M."/>
            <person name="Brandini F.P."/>
            <person name="Fiore M.F."/>
        </authorList>
    </citation>
    <scope>NUCLEOTIDE SEQUENCE [LARGE SCALE GENOMIC DNA]</scope>
    <source>
        <strain evidence="4 5">CENA595</strain>
    </source>
</reference>
<feature type="transmembrane region" description="Helical" evidence="2">
    <location>
        <begin position="98"/>
        <end position="120"/>
    </location>
</feature>
<dbReference type="PANTHER" id="PTHR33222">
    <property type="match status" value="1"/>
</dbReference>
<dbReference type="EMBL" id="JYON01000039">
    <property type="protein sequence ID" value="KJH69561.1"/>
    <property type="molecule type" value="Genomic_DNA"/>
</dbReference>
<comment type="caution">
    <text evidence="4">The sequence shown here is derived from an EMBL/GenBank/DDBJ whole genome shotgun (WGS) entry which is preliminary data.</text>
</comment>
<dbReference type="InterPro" id="IPR025564">
    <property type="entry name" value="CAAD_dom"/>
</dbReference>
<feature type="domain" description="Cyanobacterial aminoacyl-tRNA synthetase CAAD" evidence="3">
    <location>
        <begin position="58"/>
        <end position="137"/>
    </location>
</feature>
<dbReference type="PATRIC" id="fig|1618023.3.peg.3962"/>
<organism evidence="4 5">
    <name type="scientific">Aliterella atlantica CENA595</name>
    <dbReference type="NCBI Taxonomy" id="1618023"/>
    <lineage>
        <taxon>Bacteria</taxon>
        <taxon>Bacillati</taxon>
        <taxon>Cyanobacteriota</taxon>
        <taxon>Cyanophyceae</taxon>
        <taxon>Chroococcidiopsidales</taxon>
        <taxon>Aliterellaceae</taxon>
        <taxon>Aliterella</taxon>
    </lineage>
</organism>
<keyword evidence="5" id="KW-1185">Reference proteome</keyword>
<sequence>MEESQVQQPTVETTTPPEAVKVLEPAPQANFEPVNQSVQKGQWILAQVVSFLSQLSENLGRLFGENQQLLINLGIIIGALIAFRVSLAVIAALNEIPLVAPTFELVGIAYSVWFISRYLLSSTNRQELAQIVQGFLNK</sequence>
<dbReference type="GO" id="GO:0016020">
    <property type="term" value="C:membrane"/>
    <property type="evidence" value="ECO:0007669"/>
    <property type="project" value="UniProtKB-SubCell"/>
</dbReference>
<dbReference type="STRING" id="1618023.UH38_23105"/>
<dbReference type="PANTHER" id="PTHR33222:SF4">
    <property type="entry name" value="PROTEIN CURVATURE THYLAKOID 1A, CHLOROPLASTIC"/>
    <property type="match status" value="1"/>
</dbReference>
<gene>
    <name evidence="4" type="ORF">UH38_23105</name>
</gene>
<evidence type="ECO:0000259" key="3">
    <source>
        <dbReference type="Pfam" id="PF14159"/>
    </source>
</evidence>
<dbReference type="GO" id="GO:0009579">
    <property type="term" value="C:thylakoid"/>
    <property type="evidence" value="ECO:0007669"/>
    <property type="project" value="InterPro"/>
</dbReference>
<accession>A0A0D8ZQR5</accession>
<dbReference type="OrthoDB" id="459910at2"/>
<comment type="subcellular location">
    <subcellularLocation>
        <location evidence="1">Membrane</location>
        <topology evidence="1">Multi-pass membrane protein</topology>
    </subcellularLocation>
</comment>
<feature type="transmembrane region" description="Helical" evidence="2">
    <location>
        <begin position="69"/>
        <end position="92"/>
    </location>
</feature>